<evidence type="ECO:0000313" key="2">
    <source>
        <dbReference type="Proteomes" id="UP001165063"/>
    </source>
</evidence>
<keyword evidence="2" id="KW-1185">Reference proteome</keyword>
<dbReference type="AlphaFoldDB" id="A0A9W6T348"/>
<evidence type="ECO:0000313" key="1">
    <source>
        <dbReference type="EMBL" id="GME73972.1"/>
    </source>
</evidence>
<organism evidence="1 2">
    <name type="scientific">Ambrosiozyma monospora</name>
    <name type="common">Yeast</name>
    <name type="synonym">Endomycopsis monosporus</name>
    <dbReference type="NCBI Taxonomy" id="43982"/>
    <lineage>
        <taxon>Eukaryota</taxon>
        <taxon>Fungi</taxon>
        <taxon>Dikarya</taxon>
        <taxon>Ascomycota</taxon>
        <taxon>Saccharomycotina</taxon>
        <taxon>Pichiomycetes</taxon>
        <taxon>Pichiales</taxon>
        <taxon>Pichiaceae</taxon>
        <taxon>Ambrosiozyma</taxon>
    </lineage>
</organism>
<proteinExistence type="predicted"/>
<accession>A0A9W6T348</accession>
<dbReference type="EMBL" id="BSXU01011099">
    <property type="protein sequence ID" value="GME73972.1"/>
    <property type="molecule type" value="Genomic_DNA"/>
</dbReference>
<protein>
    <submittedName>
        <fullName evidence="1">Unnamed protein product</fullName>
    </submittedName>
</protein>
<dbReference type="OrthoDB" id="25818at2759"/>
<dbReference type="Pfam" id="PF11951">
    <property type="entry name" value="Fungal_trans_2"/>
    <property type="match status" value="1"/>
</dbReference>
<reference evidence="1" key="1">
    <citation type="submission" date="2023-04" db="EMBL/GenBank/DDBJ databases">
        <title>Ambrosiozyma monospora NBRC 1965.</title>
        <authorList>
            <person name="Ichikawa N."/>
            <person name="Sato H."/>
            <person name="Tonouchi N."/>
        </authorList>
    </citation>
    <scope>NUCLEOTIDE SEQUENCE</scope>
    <source>
        <strain evidence="1">NBRC 1965</strain>
    </source>
</reference>
<name>A0A9W6T348_AMBMO</name>
<gene>
    <name evidence="1" type="ORF">Amon01_000941600</name>
</gene>
<comment type="caution">
    <text evidence="1">The sequence shown here is derived from an EMBL/GenBank/DDBJ whole genome shotgun (WGS) entry which is preliminary data.</text>
</comment>
<sequence length="244" mass="27365">MTTTLTLTRDQTINPIAHISLPTGASGNTSFDSKGTELDEIHPILDIYSKALSLSRRLRNSEDVDEINGLLMEATFWENKLESLKQDINHFNVNVNSNSKAYFEFFRLVGKLLFNQLIQQNQSSATKTRLLVSQITSILPQILNQPVTSSSSSSTSSTTTTTTTANNISKCLLIYPLFITGIDIIGQQNRLEFQSQFEKLLLEINSNSMTTILVILNEIWKLNPNGCNFVDWVNSSSQFFFAIN</sequence>
<dbReference type="Proteomes" id="UP001165063">
    <property type="component" value="Unassembled WGS sequence"/>
</dbReference>
<dbReference type="InterPro" id="IPR021858">
    <property type="entry name" value="Fun_TF"/>
</dbReference>